<dbReference type="AlphaFoldDB" id="A0A9D0ZBE5"/>
<dbReference type="EMBL" id="DVFJ01000028">
    <property type="protein sequence ID" value="HIQ72106.1"/>
    <property type="molecule type" value="Genomic_DNA"/>
</dbReference>
<sequence length="195" mass="22700">MNNGYTLYVLRLIAAQGALASVYTDPRDPEGFCAGFVECVSNRHLLMAEVTPWGKLDGWRLRRTSDVLQVLSGEEYEQRLAMLLSHYRQQHVTFFESPLEEEDDILRRALQHCQEKRYVISVLIGDEMLTGRVKDLNDLRVTLQLMDFFGRPAEEETVPLRDIEVLSIDTEEERMYELLERLDAQRPQLLPPEEE</sequence>
<evidence type="ECO:0000313" key="1">
    <source>
        <dbReference type="EMBL" id="HIQ72106.1"/>
    </source>
</evidence>
<proteinExistence type="predicted"/>
<organism evidence="1 2">
    <name type="scientific">Candidatus Onthenecus intestinigallinarum</name>
    <dbReference type="NCBI Taxonomy" id="2840875"/>
    <lineage>
        <taxon>Bacteria</taxon>
        <taxon>Bacillati</taxon>
        <taxon>Bacillota</taxon>
        <taxon>Clostridia</taxon>
        <taxon>Eubacteriales</taxon>
        <taxon>Candidatus Onthenecus</taxon>
    </lineage>
</organism>
<protein>
    <submittedName>
        <fullName evidence="1">Uncharacterized protein</fullName>
    </submittedName>
</protein>
<dbReference type="Proteomes" id="UP000886887">
    <property type="component" value="Unassembled WGS sequence"/>
</dbReference>
<comment type="caution">
    <text evidence="1">The sequence shown here is derived from an EMBL/GenBank/DDBJ whole genome shotgun (WGS) entry which is preliminary data.</text>
</comment>
<reference evidence="1" key="1">
    <citation type="submission" date="2020-10" db="EMBL/GenBank/DDBJ databases">
        <authorList>
            <person name="Gilroy R."/>
        </authorList>
    </citation>
    <scope>NUCLEOTIDE SEQUENCE</scope>
    <source>
        <strain evidence="1">ChiSxjej2B14-6234</strain>
    </source>
</reference>
<gene>
    <name evidence="1" type="ORF">IAB73_07875</name>
</gene>
<accession>A0A9D0ZBE5</accession>
<evidence type="ECO:0000313" key="2">
    <source>
        <dbReference type="Proteomes" id="UP000886887"/>
    </source>
</evidence>
<name>A0A9D0ZBE5_9FIRM</name>
<reference evidence="1" key="2">
    <citation type="journal article" date="2021" name="PeerJ">
        <title>Extensive microbial diversity within the chicken gut microbiome revealed by metagenomics and culture.</title>
        <authorList>
            <person name="Gilroy R."/>
            <person name="Ravi A."/>
            <person name="Getino M."/>
            <person name="Pursley I."/>
            <person name="Horton D.L."/>
            <person name="Alikhan N.F."/>
            <person name="Baker D."/>
            <person name="Gharbi K."/>
            <person name="Hall N."/>
            <person name="Watson M."/>
            <person name="Adriaenssens E.M."/>
            <person name="Foster-Nyarko E."/>
            <person name="Jarju S."/>
            <person name="Secka A."/>
            <person name="Antonio M."/>
            <person name="Oren A."/>
            <person name="Chaudhuri R.R."/>
            <person name="La Ragione R."/>
            <person name="Hildebrand F."/>
            <person name="Pallen M.J."/>
        </authorList>
    </citation>
    <scope>NUCLEOTIDE SEQUENCE</scope>
    <source>
        <strain evidence="1">ChiSxjej2B14-6234</strain>
    </source>
</reference>